<name>A0ABT1IBS9_9PSEU</name>
<evidence type="ECO:0000313" key="3">
    <source>
        <dbReference type="Proteomes" id="UP001205185"/>
    </source>
</evidence>
<feature type="domain" description="N-acetyltransferase" evidence="1">
    <location>
        <begin position="4"/>
        <end position="159"/>
    </location>
</feature>
<dbReference type="PROSITE" id="PS51186">
    <property type="entry name" value="GNAT"/>
    <property type="match status" value="1"/>
</dbReference>
<evidence type="ECO:0000259" key="1">
    <source>
        <dbReference type="PROSITE" id="PS51186"/>
    </source>
</evidence>
<evidence type="ECO:0000313" key="2">
    <source>
        <dbReference type="EMBL" id="MCP2270086.1"/>
    </source>
</evidence>
<protein>
    <submittedName>
        <fullName evidence="2">N-acetyltransferase YhbS</fullName>
    </submittedName>
</protein>
<dbReference type="Gene3D" id="3.40.630.30">
    <property type="match status" value="1"/>
</dbReference>
<dbReference type="InterPro" id="IPR000182">
    <property type="entry name" value="GNAT_dom"/>
</dbReference>
<dbReference type="CDD" id="cd04301">
    <property type="entry name" value="NAT_SF"/>
    <property type="match status" value="1"/>
</dbReference>
<organism evidence="2 3">
    <name type="scientific">Actinokineospora diospyrosa</name>
    <dbReference type="NCBI Taxonomy" id="103728"/>
    <lineage>
        <taxon>Bacteria</taxon>
        <taxon>Bacillati</taxon>
        <taxon>Actinomycetota</taxon>
        <taxon>Actinomycetes</taxon>
        <taxon>Pseudonocardiales</taxon>
        <taxon>Pseudonocardiaceae</taxon>
        <taxon>Actinokineospora</taxon>
    </lineage>
</organism>
<dbReference type="InterPro" id="IPR016181">
    <property type="entry name" value="Acyl_CoA_acyltransferase"/>
</dbReference>
<reference evidence="2 3" key="1">
    <citation type="submission" date="2022-06" db="EMBL/GenBank/DDBJ databases">
        <title>Genomic Encyclopedia of Archaeal and Bacterial Type Strains, Phase II (KMG-II): from individual species to whole genera.</title>
        <authorList>
            <person name="Goeker M."/>
        </authorList>
    </citation>
    <scope>NUCLEOTIDE SEQUENCE [LARGE SCALE GENOMIC DNA]</scope>
    <source>
        <strain evidence="2 3">DSM 44255</strain>
    </source>
</reference>
<accession>A0ABT1IBS9</accession>
<comment type="caution">
    <text evidence="2">The sequence shown here is derived from an EMBL/GenBank/DDBJ whole genome shotgun (WGS) entry which is preliminary data.</text>
</comment>
<dbReference type="Pfam" id="PF00583">
    <property type="entry name" value="Acetyltransf_1"/>
    <property type="match status" value="1"/>
</dbReference>
<gene>
    <name evidence="2" type="ORF">LV75_002587</name>
</gene>
<dbReference type="Proteomes" id="UP001205185">
    <property type="component" value="Unassembled WGS sequence"/>
</dbReference>
<dbReference type="EMBL" id="JAMTCO010000006">
    <property type="protein sequence ID" value="MCP2270086.1"/>
    <property type="molecule type" value="Genomic_DNA"/>
</dbReference>
<proteinExistence type="predicted"/>
<sequence length="172" mass="18347">MPSMRIRHLVAEDWAAIAALEAATYGALSEGRTVLQSRAVASPETCFVLDAGERIAGYVLSLPYPDHRFPDLSEPEFTVHGRANLHLHDLVIAPASRGHGFGALLVDRVIEAAVGAERVSLVALEGTGAFWTARGFRALPAVATPGYGPGAVYMSRPITRRVESAGGTRRSQ</sequence>
<dbReference type="SUPFAM" id="SSF55729">
    <property type="entry name" value="Acyl-CoA N-acyltransferases (Nat)"/>
    <property type="match status" value="1"/>
</dbReference>
<keyword evidence="3" id="KW-1185">Reference proteome</keyword>